<comment type="caution">
    <text evidence="1">The sequence shown here is derived from an EMBL/GenBank/DDBJ whole genome shotgun (WGS) entry which is preliminary data.</text>
</comment>
<accession>A0A426Y269</accession>
<dbReference type="AlphaFoldDB" id="A0A426Y269"/>
<evidence type="ECO:0000313" key="1">
    <source>
        <dbReference type="EMBL" id="RRT45832.1"/>
    </source>
</evidence>
<sequence length="98" mass="11198">MVGLGRNKIVGIRITDISKSWLEMVGAIVVARSCSGGSKEVQRQRRGWKWLWHDGCDYGEEVGQHWIWQLAAVVVEMQGKEGMIENKRCSGRATRRQR</sequence>
<evidence type="ECO:0000313" key="2">
    <source>
        <dbReference type="Proteomes" id="UP000287651"/>
    </source>
</evidence>
<protein>
    <submittedName>
        <fullName evidence="1">Uncharacterized protein</fullName>
    </submittedName>
</protein>
<name>A0A426Y269_ENSVE</name>
<reference evidence="1 2" key="1">
    <citation type="journal article" date="2014" name="Agronomy (Basel)">
        <title>A Draft Genome Sequence for Ensete ventricosum, the Drought-Tolerant Tree Against Hunger.</title>
        <authorList>
            <person name="Harrison J."/>
            <person name="Moore K.A."/>
            <person name="Paszkiewicz K."/>
            <person name="Jones T."/>
            <person name="Grant M."/>
            <person name="Ambacheew D."/>
            <person name="Muzemil S."/>
            <person name="Studholme D.J."/>
        </authorList>
    </citation>
    <scope>NUCLEOTIDE SEQUENCE [LARGE SCALE GENOMIC DNA]</scope>
</reference>
<proteinExistence type="predicted"/>
<dbReference type="Proteomes" id="UP000287651">
    <property type="component" value="Unassembled WGS sequence"/>
</dbReference>
<organism evidence="1 2">
    <name type="scientific">Ensete ventricosum</name>
    <name type="common">Abyssinian banana</name>
    <name type="synonym">Musa ensete</name>
    <dbReference type="NCBI Taxonomy" id="4639"/>
    <lineage>
        <taxon>Eukaryota</taxon>
        <taxon>Viridiplantae</taxon>
        <taxon>Streptophyta</taxon>
        <taxon>Embryophyta</taxon>
        <taxon>Tracheophyta</taxon>
        <taxon>Spermatophyta</taxon>
        <taxon>Magnoliopsida</taxon>
        <taxon>Liliopsida</taxon>
        <taxon>Zingiberales</taxon>
        <taxon>Musaceae</taxon>
        <taxon>Ensete</taxon>
    </lineage>
</organism>
<gene>
    <name evidence="1" type="ORF">B296_00044677</name>
</gene>
<dbReference type="EMBL" id="AMZH03015578">
    <property type="protein sequence ID" value="RRT45832.1"/>
    <property type="molecule type" value="Genomic_DNA"/>
</dbReference>